<evidence type="ECO:0000313" key="9">
    <source>
        <dbReference type="Proteomes" id="UP001597369"/>
    </source>
</evidence>
<dbReference type="NCBIfam" id="TIGR00419">
    <property type="entry name" value="tim"/>
    <property type="match status" value="1"/>
</dbReference>
<dbReference type="InterPro" id="IPR000652">
    <property type="entry name" value="Triosephosphate_isomerase"/>
</dbReference>
<dbReference type="EMBL" id="JBHUHV010000019">
    <property type="protein sequence ID" value="MFD2066519.1"/>
    <property type="molecule type" value="Genomic_DNA"/>
</dbReference>
<feature type="active site" description="Electrophile" evidence="6">
    <location>
        <position position="98"/>
    </location>
</feature>
<dbReference type="PANTHER" id="PTHR21139:SF42">
    <property type="entry name" value="TRIOSEPHOSPHATE ISOMERASE"/>
    <property type="match status" value="1"/>
</dbReference>
<evidence type="ECO:0000256" key="1">
    <source>
        <dbReference type="ARBA" id="ARBA00007422"/>
    </source>
</evidence>
<name>A0ABW4WUU3_9BACT</name>
<dbReference type="GO" id="GO:0004807">
    <property type="term" value="F:triose-phosphate isomerase activity"/>
    <property type="evidence" value="ECO:0007669"/>
    <property type="project" value="UniProtKB-EC"/>
</dbReference>
<comment type="function">
    <text evidence="6">Involved in the gluconeogenesis. Catalyzes stereospecifically the conversion of dihydroxyacetone phosphate (DHAP) to D-glyceraldehyde-3-phosphate (G3P).</text>
</comment>
<keyword evidence="3 6" id="KW-0963">Cytoplasm</keyword>
<evidence type="ECO:0000256" key="4">
    <source>
        <dbReference type="ARBA" id="ARBA00023152"/>
    </source>
</evidence>
<comment type="catalytic activity">
    <reaction evidence="6 7">
        <text>D-glyceraldehyde 3-phosphate = dihydroxyacetone phosphate</text>
        <dbReference type="Rhea" id="RHEA:18585"/>
        <dbReference type="ChEBI" id="CHEBI:57642"/>
        <dbReference type="ChEBI" id="CHEBI:59776"/>
        <dbReference type="EC" id="5.3.1.1"/>
    </reaction>
</comment>
<comment type="pathway">
    <text evidence="6 7">Carbohydrate degradation; glycolysis; D-glyceraldehyde 3-phosphate from glycerone phosphate: step 1/1.</text>
</comment>
<gene>
    <name evidence="6 8" type="primary">tpiA</name>
    <name evidence="8" type="ORF">ACFSKU_06445</name>
</gene>
<keyword evidence="5 6" id="KW-0413">Isomerase</keyword>
<dbReference type="PROSITE" id="PS00171">
    <property type="entry name" value="TIM_1"/>
    <property type="match status" value="1"/>
</dbReference>
<feature type="active site" description="Proton acceptor" evidence="6">
    <location>
        <position position="170"/>
    </location>
</feature>
<evidence type="ECO:0000256" key="2">
    <source>
        <dbReference type="ARBA" id="ARBA00022432"/>
    </source>
</evidence>
<comment type="subunit">
    <text evidence="6 7">Homodimer.</text>
</comment>
<dbReference type="PANTHER" id="PTHR21139">
    <property type="entry name" value="TRIOSEPHOSPHATE ISOMERASE"/>
    <property type="match status" value="1"/>
</dbReference>
<dbReference type="Proteomes" id="UP001597369">
    <property type="component" value="Unassembled WGS sequence"/>
</dbReference>
<dbReference type="InterPro" id="IPR020861">
    <property type="entry name" value="Triosephosphate_isomerase_AS"/>
</dbReference>
<protein>
    <recommendedName>
        <fullName evidence="6 7">Triosephosphate isomerase</fullName>
        <shortName evidence="6">TIM</shortName>
        <shortName evidence="6">TPI</shortName>
        <ecNumber evidence="6 7">5.3.1.1</ecNumber>
    </recommendedName>
    <alternativeName>
        <fullName evidence="6">Triose-phosphate isomerase</fullName>
    </alternativeName>
</protein>
<reference evidence="9" key="1">
    <citation type="journal article" date="2019" name="Int. J. Syst. Evol. Microbiol.">
        <title>The Global Catalogue of Microorganisms (GCM) 10K type strain sequencing project: providing services to taxonomists for standard genome sequencing and annotation.</title>
        <authorList>
            <consortium name="The Broad Institute Genomics Platform"/>
            <consortium name="The Broad Institute Genome Sequencing Center for Infectious Disease"/>
            <person name="Wu L."/>
            <person name="Ma J."/>
        </authorList>
    </citation>
    <scope>NUCLEOTIDE SEQUENCE [LARGE SCALE GENOMIC DNA]</scope>
    <source>
        <strain evidence="9">JCM 16545</strain>
    </source>
</reference>
<dbReference type="EC" id="5.3.1.1" evidence="6 7"/>
<dbReference type="InterPro" id="IPR022896">
    <property type="entry name" value="TrioseP_Isoase_bac/euk"/>
</dbReference>
<dbReference type="Gene3D" id="3.20.20.70">
    <property type="entry name" value="Aldolase class I"/>
    <property type="match status" value="1"/>
</dbReference>
<dbReference type="InterPro" id="IPR035990">
    <property type="entry name" value="TIM_sf"/>
</dbReference>
<dbReference type="SUPFAM" id="SSF51351">
    <property type="entry name" value="Triosephosphate isomerase (TIM)"/>
    <property type="match status" value="1"/>
</dbReference>
<comment type="subcellular location">
    <subcellularLocation>
        <location evidence="6 7">Cytoplasm</location>
    </subcellularLocation>
</comment>
<accession>A0ABW4WUU3</accession>
<dbReference type="HAMAP" id="MF_00147_B">
    <property type="entry name" value="TIM_B"/>
    <property type="match status" value="1"/>
</dbReference>
<evidence type="ECO:0000256" key="3">
    <source>
        <dbReference type="ARBA" id="ARBA00022490"/>
    </source>
</evidence>
<dbReference type="InterPro" id="IPR013785">
    <property type="entry name" value="Aldolase_TIM"/>
</dbReference>
<feature type="binding site" evidence="6">
    <location>
        <begin position="9"/>
        <end position="11"/>
    </location>
    <ligand>
        <name>substrate</name>
    </ligand>
</feature>
<dbReference type="RefSeq" id="WP_229960325.1">
    <property type="nucleotide sequence ID" value="NZ_JAJJWI010000007.1"/>
</dbReference>
<evidence type="ECO:0000313" key="8">
    <source>
        <dbReference type="EMBL" id="MFD2066519.1"/>
    </source>
</evidence>
<comment type="similarity">
    <text evidence="1 6 7">Belongs to the triosephosphate isomerase family.</text>
</comment>
<dbReference type="CDD" id="cd00311">
    <property type="entry name" value="TIM"/>
    <property type="match status" value="1"/>
</dbReference>
<evidence type="ECO:0000256" key="6">
    <source>
        <dbReference type="HAMAP-Rule" id="MF_00147"/>
    </source>
</evidence>
<dbReference type="Pfam" id="PF00121">
    <property type="entry name" value="TIM"/>
    <property type="match status" value="1"/>
</dbReference>
<keyword evidence="9" id="KW-1185">Reference proteome</keyword>
<comment type="pathway">
    <text evidence="6 7">Carbohydrate biosynthesis; gluconeogenesis.</text>
</comment>
<feature type="binding site" evidence="6">
    <location>
        <begin position="237"/>
        <end position="238"/>
    </location>
    <ligand>
        <name>substrate</name>
    </ligand>
</feature>
<dbReference type="PROSITE" id="PS51440">
    <property type="entry name" value="TIM_2"/>
    <property type="match status" value="1"/>
</dbReference>
<evidence type="ECO:0000256" key="5">
    <source>
        <dbReference type="ARBA" id="ARBA00023235"/>
    </source>
</evidence>
<sequence>MRKKIVAGNWKMNKTYEEALSLVSEIDNMVKDEVNNDVTVIVTPPFPYLQSVSKLTQGNDKMHLAAQDVSEHESGAYTGDISAAMLKSVGAEYVIIGHSERRMYHHEDAQVLYQKMKVALKHGLKPIFCCGEPLEERDAERHFEYVGQQLKDSVSYLSNEEFDQIVIAYEPIWAIGTGKTASAEQAQEMHAFIREQLSRMFDAKAAFNCTILYGGSCNPGNAKEIFSKEDVDGGLIGGASLKSRDFTDIIKSF</sequence>
<feature type="binding site" evidence="6">
    <location>
        <position position="216"/>
    </location>
    <ligand>
        <name>substrate</name>
    </ligand>
</feature>
<keyword evidence="2 6" id="KW-0312">Gluconeogenesis</keyword>
<organism evidence="8 9">
    <name type="scientific">Pontibacter silvestris</name>
    <dbReference type="NCBI Taxonomy" id="2305183"/>
    <lineage>
        <taxon>Bacteria</taxon>
        <taxon>Pseudomonadati</taxon>
        <taxon>Bacteroidota</taxon>
        <taxon>Cytophagia</taxon>
        <taxon>Cytophagales</taxon>
        <taxon>Hymenobacteraceae</taxon>
        <taxon>Pontibacter</taxon>
    </lineage>
</organism>
<comment type="caution">
    <text evidence="8">The sequence shown here is derived from an EMBL/GenBank/DDBJ whole genome shotgun (WGS) entry which is preliminary data.</text>
</comment>
<keyword evidence="4 6" id="KW-0324">Glycolysis</keyword>
<proteinExistence type="inferred from homology"/>
<evidence type="ECO:0000256" key="7">
    <source>
        <dbReference type="RuleBase" id="RU363013"/>
    </source>
</evidence>
<feature type="binding site" evidence="6">
    <location>
        <position position="176"/>
    </location>
    <ligand>
        <name>substrate</name>
    </ligand>
</feature>